<protein>
    <submittedName>
        <fullName evidence="2">Uncharacterized protein</fullName>
    </submittedName>
</protein>
<keyword evidence="1" id="KW-1133">Transmembrane helix</keyword>
<dbReference type="EMBL" id="BQKI01000008">
    <property type="protein sequence ID" value="GJN00478.1"/>
    <property type="molecule type" value="Genomic_DNA"/>
</dbReference>
<dbReference type="AlphaFoldDB" id="A0AAV5CQE2"/>
<organism evidence="2 4">
    <name type="scientific">Eleusine coracana subsp. coracana</name>
    <dbReference type="NCBI Taxonomy" id="191504"/>
    <lineage>
        <taxon>Eukaryota</taxon>
        <taxon>Viridiplantae</taxon>
        <taxon>Streptophyta</taxon>
        <taxon>Embryophyta</taxon>
        <taxon>Tracheophyta</taxon>
        <taxon>Spermatophyta</taxon>
        <taxon>Magnoliopsida</taxon>
        <taxon>Liliopsida</taxon>
        <taxon>Poales</taxon>
        <taxon>Poaceae</taxon>
        <taxon>PACMAD clade</taxon>
        <taxon>Chloridoideae</taxon>
        <taxon>Cynodonteae</taxon>
        <taxon>Eleusininae</taxon>
        <taxon>Eleusine</taxon>
    </lineage>
</organism>
<evidence type="ECO:0000313" key="4">
    <source>
        <dbReference type="Proteomes" id="UP001054889"/>
    </source>
</evidence>
<evidence type="ECO:0000313" key="3">
    <source>
        <dbReference type="EMBL" id="GJN00478.1"/>
    </source>
</evidence>
<keyword evidence="1" id="KW-0812">Transmembrane</keyword>
<reference evidence="2" key="2">
    <citation type="submission" date="2021-12" db="EMBL/GenBank/DDBJ databases">
        <title>Resequencing data analysis of finger millet.</title>
        <authorList>
            <person name="Hatakeyama M."/>
            <person name="Aluri S."/>
            <person name="Balachadran M.T."/>
            <person name="Sivarajan S.R."/>
            <person name="Poveda L."/>
            <person name="Shimizu-Inatsugi R."/>
            <person name="Schlapbach R."/>
            <person name="Sreeman S.M."/>
            <person name="Shimizu K.K."/>
        </authorList>
    </citation>
    <scope>NUCLEOTIDE SEQUENCE</scope>
</reference>
<comment type="caution">
    <text evidence="2">The sequence shown here is derived from an EMBL/GenBank/DDBJ whole genome shotgun (WGS) entry which is preliminary data.</text>
</comment>
<proteinExistence type="predicted"/>
<evidence type="ECO:0000313" key="2">
    <source>
        <dbReference type="EMBL" id="GJN00246.1"/>
    </source>
</evidence>
<gene>
    <name evidence="2" type="primary">ga17415</name>
    <name evidence="3" type="synonym">ga17662</name>
    <name evidence="2" type="ORF">PR202_ga17415</name>
    <name evidence="3" type="ORF">PR202_ga17662</name>
</gene>
<keyword evidence="4" id="KW-1185">Reference proteome</keyword>
<evidence type="ECO:0000256" key="1">
    <source>
        <dbReference type="SAM" id="Phobius"/>
    </source>
</evidence>
<sequence>MAFAVSDELLGTFVPIAVYWLYSGLYIVLDGLGMDDYRLHPKGEESKNIVSKWTVVRGVLVQQAFQIAVSLLLFTVLGDESGTVRKQPHALIAKALEGSKLDVSGKRYQPEGFRYLRKTLKKCLRYVLDNALAIDFVTSAPVFSNAMDTNVADQLI</sequence>
<name>A0AAV5CQE2_ELECO</name>
<dbReference type="EMBL" id="BQKI01000008">
    <property type="protein sequence ID" value="GJN00246.1"/>
    <property type="molecule type" value="Genomic_DNA"/>
</dbReference>
<reference evidence="2" key="1">
    <citation type="journal article" date="2018" name="DNA Res.">
        <title>Multiple hybrid de novo genome assembly of finger millet, an orphan allotetraploid crop.</title>
        <authorList>
            <person name="Hatakeyama M."/>
            <person name="Aluri S."/>
            <person name="Balachadran M.T."/>
            <person name="Sivarajan S.R."/>
            <person name="Patrignani A."/>
            <person name="Gruter S."/>
            <person name="Poveda L."/>
            <person name="Shimizu-Inatsugi R."/>
            <person name="Baeten J."/>
            <person name="Francoijs K.J."/>
            <person name="Nataraja K.N."/>
            <person name="Reddy Y.A.N."/>
            <person name="Phadnis S."/>
            <person name="Ravikumar R.L."/>
            <person name="Schlapbach R."/>
            <person name="Sreeman S.M."/>
            <person name="Shimizu K.K."/>
        </authorList>
    </citation>
    <scope>NUCLEOTIDE SEQUENCE</scope>
</reference>
<keyword evidence="1" id="KW-0472">Membrane</keyword>
<accession>A0AAV5CQE2</accession>
<feature type="transmembrane region" description="Helical" evidence="1">
    <location>
        <begin position="12"/>
        <end position="33"/>
    </location>
</feature>
<dbReference type="Proteomes" id="UP001054889">
    <property type="component" value="Unassembled WGS sequence"/>
</dbReference>